<dbReference type="InterPro" id="IPR004995">
    <property type="entry name" value="Spore_Ger"/>
</dbReference>
<feature type="transmembrane region" description="Helical" evidence="3">
    <location>
        <begin position="390"/>
        <end position="415"/>
    </location>
</feature>
<sequence length="463" mass="51713">MSRETELSELFADCSDVVFLPLVSSEDQQCLLVYCEGLADIRHMQEVVLPQLDQFLAKGDLRSLPLVPLLEEQVYWVERLFAGDLLLFLQDLPPFTWDISNRPQRSTEEANTEVSIKGPRDGFVEDLSANIALIRKRMRTLSMACETYTLGTRSRTRVSMLYMKDAAPPDLVNTMRDRLAECQSKKNINSAILEQRLSDHTYSLFPLLDYTGRPDFAIYMLFEGKVIVLVDGSPLALIAPVTLLELIKSPEDDQYPIAYVWLERILRLGGIFIGVFLPGFWIALSAYNVEEFPFQLLATITQGRKGLPFSAPMELFGILFIFEFLREAGARLPKTVGQTLALVGALIIGDASIRAGLTSPSMLFIGSLTVVASFTLINQSLSGAVTVARFGVFLMSSILGIYGFVLSLLIIAYYLSTLTSFGRPYVLNHSSNFLNTLVKVLFRPLIDIFKQGSKTGKQERGIK</sequence>
<feature type="transmembrane region" description="Helical" evidence="3">
    <location>
        <begin position="307"/>
        <end position="325"/>
    </location>
</feature>
<dbReference type="EMBL" id="LGIQ01000011">
    <property type="protein sequence ID" value="KNB69783.1"/>
    <property type="molecule type" value="Genomic_DNA"/>
</dbReference>
<keyword evidence="3" id="KW-1133">Transmembrane helix</keyword>
<gene>
    <name evidence="5" type="ORF">ADS79_28485</name>
    <name evidence="4" type="ORF">BRE01_25770</name>
</gene>
<protein>
    <submittedName>
        <fullName evidence="4">Spore germination protein</fullName>
    </submittedName>
    <submittedName>
        <fullName evidence="5">Spore gernimation protein</fullName>
    </submittedName>
</protein>
<dbReference type="GO" id="GO:0009847">
    <property type="term" value="P:spore germination"/>
    <property type="evidence" value="ECO:0007669"/>
    <property type="project" value="InterPro"/>
</dbReference>
<evidence type="ECO:0000256" key="3">
    <source>
        <dbReference type="SAM" id="Phobius"/>
    </source>
</evidence>
<feature type="transmembrane region" description="Helical" evidence="3">
    <location>
        <begin position="265"/>
        <end position="287"/>
    </location>
</feature>
<dbReference type="EMBL" id="BJON01000009">
    <property type="protein sequence ID" value="GED68875.1"/>
    <property type="molecule type" value="Genomic_DNA"/>
</dbReference>
<dbReference type="Pfam" id="PF03323">
    <property type="entry name" value="GerA"/>
    <property type="match status" value="1"/>
</dbReference>
<dbReference type="PANTHER" id="PTHR22550:SF5">
    <property type="entry name" value="LEUCINE ZIPPER PROTEIN 4"/>
    <property type="match status" value="1"/>
</dbReference>
<name>A0A0K9YM15_9BACL</name>
<dbReference type="AlphaFoldDB" id="A0A0K9YM15"/>
<dbReference type="InterPro" id="IPR050768">
    <property type="entry name" value="UPF0353/GerABKA_families"/>
</dbReference>
<dbReference type="Proteomes" id="UP000319578">
    <property type="component" value="Unassembled WGS sequence"/>
</dbReference>
<reference evidence="5" key="2">
    <citation type="submission" date="2015-07" db="EMBL/GenBank/DDBJ databases">
        <title>MeaNS - Measles Nucleotide Surveillance Program.</title>
        <authorList>
            <person name="Tran T."/>
            <person name="Druce J."/>
        </authorList>
    </citation>
    <scope>NUCLEOTIDE SEQUENCE</scope>
    <source>
        <strain evidence="5">DSM 9887</strain>
    </source>
</reference>
<evidence type="ECO:0000313" key="5">
    <source>
        <dbReference type="EMBL" id="KNB69783.1"/>
    </source>
</evidence>
<proteinExistence type="inferred from homology"/>
<keyword evidence="2 3" id="KW-0472">Membrane</keyword>
<dbReference type="STRING" id="54915.ADS79_28485"/>
<reference evidence="4 7" key="3">
    <citation type="submission" date="2019-06" db="EMBL/GenBank/DDBJ databases">
        <title>Whole genome shotgun sequence of Brevibacillus reuszeri NBRC 15719.</title>
        <authorList>
            <person name="Hosoyama A."/>
            <person name="Uohara A."/>
            <person name="Ohji S."/>
            <person name="Ichikawa N."/>
        </authorList>
    </citation>
    <scope>NUCLEOTIDE SEQUENCE [LARGE SCALE GENOMIC DNA]</scope>
    <source>
        <strain evidence="4 7">NBRC 15719</strain>
    </source>
</reference>
<evidence type="ECO:0000256" key="2">
    <source>
        <dbReference type="ARBA" id="ARBA00023136"/>
    </source>
</evidence>
<evidence type="ECO:0000313" key="6">
    <source>
        <dbReference type="Proteomes" id="UP000036834"/>
    </source>
</evidence>
<dbReference type="RefSeq" id="WP_049741818.1">
    <property type="nucleotide sequence ID" value="NZ_BJON01000009.1"/>
</dbReference>
<evidence type="ECO:0000256" key="1">
    <source>
        <dbReference type="ARBA" id="ARBA00005278"/>
    </source>
</evidence>
<dbReference type="PANTHER" id="PTHR22550">
    <property type="entry name" value="SPORE GERMINATION PROTEIN"/>
    <property type="match status" value="1"/>
</dbReference>
<dbReference type="Proteomes" id="UP000036834">
    <property type="component" value="Unassembled WGS sequence"/>
</dbReference>
<keyword evidence="3" id="KW-0812">Transmembrane</keyword>
<comment type="caution">
    <text evidence="5">The sequence shown here is derived from an EMBL/GenBank/DDBJ whole genome shotgun (WGS) entry which is preliminary data.</text>
</comment>
<evidence type="ECO:0000313" key="4">
    <source>
        <dbReference type="EMBL" id="GED68875.1"/>
    </source>
</evidence>
<dbReference type="GO" id="GO:0016020">
    <property type="term" value="C:membrane"/>
    <property type="evidence" value="ECO:0007669"/>
    <property type="project" value="InterPro"/>
</dbReference>
<reference evidence="6" key="1">
    <citation type="submission" date="2015-07" db="EMBL/GenBank/DDBJ databases">
        <title>Genome sequencing project for genomic taxonomy and phylogenomics of Bacillus-like bacteria.</title>
        <authorList>
            <person name="Liu B."/>
            <person name="Wang J."/>
            <person name="Zhu Y."/>
            <person name="Liu G."/>
            <person name="Chen Q."/>
            <person name="Chen Z."/>
            <person name="Lan J."/>
            <person name="Che J."/>
            <person name="Ge C."/>
            <person name="Shi H."/>
            <person name="Pan Z."/>
            <person name="Liu X."/>
        </authorList>
    </citation>
    <scope>NUCLEOTIDE SEQUENCE [LARGE SCALE GENOMIC DNA]</scope>
    <source>
        <strain evidence="6">DSM 9887</strain>
    </source>
</reference>
<dbReference type="PATRIC" id="fig|54915.3.peg.4905"/>
<evidence type="ECO:0000313" key="7">
    <source>
        <dbReference type="Proteomes" id="UP000319578"/>
    </source>
</evidence>
<dbReference type="OrthoDB" id="1726708at2"/>
<dbReference type="PIRSF" id="PIRSF005690">
    <property type="entry name" value="GerBA"/>
    <property type="match status" value="1"/>
</dbReference>
<comment type="similarity">
    <text evidence="1">Belongs to the GerABKA family.</text>
</comment>
<accession>A0A0K9YM15</accession>
<keyword evidence="7" id="KW-1185">Reference proteome</keyword>
<feature type="transmembrane region" description="Helical" evidence="3">
    <location>
        <begin position="361"/>
        <end position="378"/>
    </location>
</feature>
<organism evidence="5 6">
    <name type="scientific">Brevibacillus reuszeri</name>
    <dbReference type="NCBI Taxonomy" id="54915"/>
    <lineage>
        <taxon>Bacteria</taxon>
        <taxon>Bacillati</taxon>
        <taxon>Bacillota</taxon>
        <taxon>Bacilli</taxon>
        <taxon>Bacillales</taxon>
        <taxon>Paenibacillaceae</taxon>
        <taxon>Brevibacillus</taxon>
    </lineage>
</organism>